<evidence type="ECO:0000256" key="6">
    <source>
        <dbReference type="PROSITE-ProRule" id="PRU00433"/>
    </source>
</evidence>
<dbReference type="PROSITE" id="PS51007">
    <property type="entry name" value="CYTC"/>
    <property type="match status" value="1"/>
</dbReference>
<evidence type="ECO:0000313" key="9">
    <source>
        <dbReference type="EMBL" id="GLK85462.1"/>
    </source>
</evidence>
<accession>A0A9W6JY96</accession>
<keyword evidence="1" id="KW-0813">Transport</keyword>
<feature type="domain" description="Cytochrome c" evidence="8">
    <location>
        <begin position="22"/>
        <end position="119"/>
    </location>
</feature>
<dbReference type="EMBL" id="BSFM01000016">
    <property type="protein sequence ID" value="GLK85462.1"/>
    <property type="molecule type" value="Genomic_DNA"/>
</dbReference>
<reference evidence="9" key="1">
    <citation type="journal article" date="2014" name="Int. J. Syst. Evol. Microbiol.">
        <title>Complete genome sequence of Corynebacterium casei LMG S-19264T (=DSM 44701T), isolated from a smear-ripened cheese.</title>
        <authorList>
            <consortium name="US DOE Joint Genome Institute (JGI-PGF)"/>
            <person name="Walter F."/>
            <person name="Albersmeier A."/>
            <person name="Kalinowski J."/>
            <person name="Ruckert C."/>
        </authorList>
    </citation>
    <scope>NUCLEOTIDE SEQUENCE</scope>
    <source>
        <strain evidence="9">VKM B-2789</strain>
    </source>
</reference>
<evidence type="ECO:0000313" key="10">
    <source>
        <dbReference type="Proteomes" id="UP001143330"/>
    </source>
</evidence>
<keyword evidence="7" id="KW-0732">Signal</keyword>
<keyword evidence="3 6" id="KW-0479">Metal-binding</keyword>
<evidence type="ECO:0000256" key="5">
    <source>
        <dbReference type="ARBA" id="ARBA00023004"/>
    </source>
</evidence>
<dbReference type="Pfam" id="PF00034">
    <property type="entry name" value="Cytochrom_C"/>
    <property type="match status" value="1"/>
</dbReference>
<dbReference type="GO" id="GO:0020037">
    <property type="term" value="F:heme binding"/>
    <property type="evidence" value="ECO:0007669"/>
    <property type="project" value="InterPro"/>
</dbReference>
<evidence type="ECO:0000256" key="7">
    <source>
        <dbReference type="SAM" id="SignalP"/>
    </source>
</evidence>
<feature type="chain" id="PRO_5040925401" description="Cytochrome c domain-containing protein" evidence="7">
    <location>
        <begin position="21"/>
        <end position="124"/>
    </location>
</feature>
<dbReference type="InterPro" id="IPR002327">
    <property type="entry name" value="Cyt_c_1A/1B"/>
</dbReference>
<dbReference type="Proteomes" id="UP001143330">
    <property type="component" value="Unassembled WGS sequence"/>
</dbReference>
<dbReference type="PANTHER" id="PTHR11961">
    <property type="entry name" value="CYTOCHROME C"/>
    <property type="match status" value="1"/>
</dbReference>
<sequence>MSRFALLALSLALLPAAAHADGDAALGRTLFSRCAACHAVTAQNKVGPGLAGVFGRKAASVDGFRYSKALSATDIVWDDATLERFLAGPAKMVPGTSMAVSVPKPDDRTNLIAYLKTLGAPATP</sequence>
<gene>
    <name evidence="9" type="ORF">GCM10017653_35320</name>
</gene>
<dbReference type="SUPFAM" id="SSF46626">
    <property type="entry name" value="Cytochrome c"/>
    <property type="match status" value="1"/>
</dbReference>
<evidence type="ECO:0000256" key="2">
    <source>
        <dbReference type="ARBA" id="ARBA00022617"/>
    </source>
</evidence>
<dbReference type="InterPro" id="IPR009056">
    <property type="entry name" value="Cyt_c-like_dom"/>
</dbReference>
<dbReference type="GO" id="GO:0046872">
    <property type="term" value="F:metal ion binding"/>
    <property type="evidence" value="ECO:0007669"/>
    <property type="project" value="UniProtKB-KW"/>
</dbReference>
<dbReference type="InterPro" id="IPR036909">
    <property type="entry name" value="Cyt_c-like_dom_sf"/>
</dbReference>
<keyword evidence="5 6" id="KW-0408">Iron</keyword>
<feature type="signal peptide" evidence="7">
    <location>
        <begin position="1"/>
        <end position="20"/>
    </location>
</feature>
<dbReference type="PRINTS" id="PR00604">
    <property type="entry name" value="CYTCHRMECIAB"/>
</dbReference>
<evidence type="ECO:0000256" key="4">
    <source>
        <dbReference type="ARBA" id="ARBA00022982"/>
    </source>
</evidence>
<comment type="caution">
    <text evidence="9">The sequence shown here is derived from an EMBL/GenBank/DDBJ whole genome shotgun (WGS) entry which is preliminary data.</text>
</comment>
<keyword evidence="10" id="KW-1185">Reference proteome</keyword>
<evidence type="ECO:0000256" key="3">
    <source>
        <dbReference type="ARBA" id="ARBA00022723"/>
    </source>
</evidence>
<organism evidence="9 10">
    <name type="scientific">Ancylobacter defluvii</name>
    <dbReference type="NCBI Taxonomy" id="1282440"/>
    <lineage>
        <taxon>Bacteria</taxon>
        <taxon>Pseudomonadati</taxon>
        <taxon>Pseudomonadota</taxon>
        <taxon>Alphaproteobacteria</taxon>
        <taxon>Hyphomicrobiales</taxon>
        <taxon>Xanthobacteraceae</taxon>
        <taxon>Ancylobacter</taxon>
    </lineage>
</organism>
<proteinExistence type="predicted"/>
<evidence type="ECO:0000259" key="8">
    <source>
        <dbReference type="PROSITE" id="PS51007"/>
    </source>
</evidence>
<dbReference type="GO" id="GO:0009055">
    <property type="term" value="F:electron transfer activity"/>
    <property type="evidence" value="ECO:0007669"/>
    <property type="project" value="InterPro"/>
</dbReference>
<dbReference type="RefSeq" id="WP_213361519.1">
    <property type="nucleotide sequence ID" value="NZ_BSFM01000016.1"/>
</dbReference>
<dbReference type="AlphaFoldDB" id="A0A9W6JY96"/>
<name>A0A9W6JY96_9HYPH</name>
<reference evidence="9" key="2">
    <citation type="submission" date="2023-01" db="EMBL/GenBank/DDBJ databases">
        <authorList>
            <person name="Sun Q."/>
            <person name="Evtushenko L."/>
        </authorList>
    </citation>
    <scope>NUCLEOTIDE SEQUENCE</scope>
    <source>
        <strain evidence="9">VKM B-2789</strain>
    </source>
</reference>
<dbReference type="Gene3D" id="1.10.760.10">
    <property type="entry name" value="Cytochrome c-like domain"/>
    <property type="match status" value="1"/>
</dbReference>
<keyword evidence="2 6" id="KW-0349">Heme</keyword>
<evidence type="ECO:0000256" key="1">
    <source>
        <dbReference type="ARBA" id="ARBA00022448"/>
    </source>
</evidence>
<keyword evidence="4" id="KW-0249">Electron transport</keyword>
<protein>
    <recommendedName>
        <fullName evidence="8">Cytochrome c domain-containing protein</fullName>
    </recommendedName>
</protein>